<dbReference type="Proteomes" id="UP000189369">
    <property type="component" value="Chromosome"/>
</dbReference>
<dbReference type="EMBL" id="CP019697">
    <property type="protein sequence ID" value="AQS50866.1"/>
    <property type="molecule type" value="Genomic_DNA"/>
</dbReference>
<keyword evidence="2" id="KW-0808">Transferase</keyword>
<dbReference type="PANTHER" id="PTHR34047">
    <property type="entry name" value="NUCLEAR INTRON MATURASE 1, MITOCHONDRIAL-RELATED"/>
    <property type="match status" value="1"/>
</dbReference>
<dbReference type="Pfam" id="PF00078">
    <property type="entry name" value="RVT_1"/>
    <property type="match status" value="1"/>
</dbReference>
<accession>A0A1U9JYM5</accession>
<evidence type="ECO:0000256" key="1">
    <source>
        <dbReference type="ARBA" id="ARBA00012493"/>
    </source>
</evidence>
<comment type="catalytic activity">
    <reaction evidence="9">
        <text>DNA(n) + a 2'-deoxyribonucleoside 5'-triphosphate = DNA(n+1) + diphosphate</text>
        <dbReference type="Rhea" id="RHEA:22508"/>
        <dbReference type="Rhea" id="RHEA-COMP:17339"/>
        <dbReference type="Rhea" id="RHEA-COMP:17340"/>
        <dbReference type="ChEBI" id="CHEBI:33019"/>
        <dbReference type="ChEBI" id="CHEBI:61560"/>
        <dbReference type="ChEBI" id="CHEBI:173112"/>
        <dbReference type="EC" id="2.7.7.49"/>
    </reaction>
</comment>
<sequence length="313" mass="35267">MGIVKQLASELDKSEAEIMAFLSRAPLYYKVYKIPKRTHGERTIAQPTPELKNLQRTFLLLNPLPMHSAAMAYRSGLSIKDNANAHKRNSYLLKLDLNSFFNSITPAIFWAEWDKFFDPLDSNEKTLIERLLFWSPSKSLSGSLMLSVGAPSSPAVSNFVMHGFDTKLDQLSRNKGVVYTRYADDLTFSTRNQGVLMGMPELVTDLLVECFGAALTVNRSKTIFSSKAHNRHVTGITLTNEAKLSLGRKRKRYIKHLVHQFTLQQLGLEDVNYLRGLLSFAKHIEPDFIYALEKKYGAAALIAIYEVNDGGSK</sequence>
<evidence type="ECO:0000256" key="7">
    <source>
        <dbReference type="ARBA" id="ARBA00023118"/>
    </source>
</evidence>
<dbReference type="GO" id="GO:0046872">
    <property type="term" value="F:metal ion binding"/>
    <property type="evidence" value="ECO:0007669"/>
    <property type="project" value="UniProtKB-KW"/>
</dbReference>
<dbReference type="EC" id="2.7.7.49" evidence="1"/>
<dbReference type="InterPro" id="IPR051083">
    <property type="entry name" value="GrpII_Intron_Splice-Mob/Def"/>
</dbReference>
<dbReference type="KEGG" id="phn:PAEH1_03520"/>
<proteinExistence type="inferred from homology"/>
<evidence type="ECO:0000256" key="3">
    <source>
        <dbReference type="ARBA" id="ARBA00022695"/>
    </source>
</evidence>
<evidence type="ECO:0000256" key="9">
    <source>
        <dbReference type="ARBA" id="ARBA00048173"/>
    </source>
</evidence>
<reference evidence="11 12" key="1">
    <citation type="submission" date="2017-01" db="EMBL/GenBank/DDBJ databases">
        <title>Complete Genome Sequence of Paenalcaligenes hominis, Isolated from a paraplegic Patient with neurogenic bladder.</title>
        <authorList>
            <person name="Mukhopadhyay R."/>
            <person name="Joaquin J."/>
            <person name="Hogue R."/>
            <person name="Kilaru A."/>
            <person name="Jospin G."/>
            <person name="Mars K."/>
            <person name="Eisen J.A."/>
            <person name="Chaturvedi V."/>
        </authorList>
    </citation>
    <scope>NUCLEOTIDE SEQUENCE [LARGE SCALE GENOMIC DNA]</scope>
    <source>
        <strain evidence="11 12">15S00501</strain>
    </source>
</reference>
<dbReference type="InterPro" id="IPR000477">
    <property type="entry name" value="RT_dom"/>
</dbReference>
<evidence type="ECO:0000256" key="4">
    <source>
        <dbReference type="ARBA" id="ARBA00022723"/>
    </source>
</evidence>
<gene>
    <name evidence="11" type="ORF">PAEH1_03520</name>
</gene>
<dbReference type="PANTHER" id="PTHR34047:SF7">
    <property type="entry name" value="RNA-DIRECTED DNA POLYMERASE"/>
    <property type="match status" value="1"/>
</dbReference>
<evidence type="ECO:0000259" key="10">
    <source>
        <dbReference type="PROSITE" id="PS50878"/>
    </source>
</evidence>
<dbReference type="AlphaFoldDB" id="A0A1U9JYM5"/>
<keyword evidence="5" id="KW-0460">Magnesium</keyword>
<protein>
    <recommendedName>
        <fullName evidence="1">RNA-directed DNA polymerase</fullName>
        <ecNumber evidence="1">2.7.7.49</ecNumber>
    </recommendedName>
</protein>
<organism evidence="11 12">
    <name type="scientific">Paenalcaligenes hominis</name>
    <dbReference type="NCBI Taxonomy" id="643674"/>
    <lineage>
        <taxon>Bacteria</taxon>
        <taxon>Pseudomonadati</taxon>
        <taxon>Pseudomonadota</taxon>
        <taxon>Betaproteobacteria</taxon>
        <taxon>Burkholderiales</taxon>
        <taxon>Alcaligenaceae</taxon>
        <taxon>Paenalcaligenes</taxon>
    </lineage>
</organism>
<keyword evidence="4" id="KW-0479">Metal-binding</keyword>
<dbReference type="GO" id="GO:0003723">
    <property type="term" value="F:RNA binding"/>
    <property type="evidence" value="ECO:0007669"/>
    <property type="project" value="InterPro"/>
</dbReference>
<dbReference type="CDD" id="cd03487">
    <property type="entry name" value="RT_Bac_retron_II"/>
    <property type="match status" value="1"/>
</dbReference>
<keyword evidence="6" id="KW-0695">RNA-directed DNA polymerase</keyword>
<feature type="domain" description="Reverse transcriptase" evidence="10">
    <location>
        <begin position="15"/>
        <end position="238"/>
    </location>
</feature>
<dbReference type="InterPro" id="IPR000123">
    <property type="entry name" value="Reverse_transcriptase_msDNA"/>
</dbReference>
<evidence type="ECO:0000256" key="6">
    <source>
        <dbReference type="ARBA" id="ARBA00022918"/>
    </source>
</evidence>
<evidence type="ECO:0000256" key="2">
    <source>
        <dbReference type="ARBA" id="ARBA00022679"/>
    </source>
</evidence>
<evidence type="ECO:0000256" key="5">
    <source>
        <dbReference type="ARBA" id="ARBA00022842"/>
    </source>
</evidence>
<dbReference type="GO" id="GO:0003964">
    <property type="term" value="F:RNA-directed DNA polymerase activity"/>
    <property type="evidence" value="ECO:0007669"/>
    <property type="project" value="UniProtKB-KW"/>
</dbReference>
<dbReference type="PRINTS" id="PR00866">
    <property type="entry name" value="RNADNAPOLMS"/>
</dbReference>
<dbReference type="STRING" id="643674.PAEH1_03520"/>
<dbReference type="PROSITE" id="PS50878">
    <property type="entry name" value="RT_POL"/>
    <property type="match status" value="1"/>
</dbReference>
<comment type="similarity">
    <text evidence="8">Belongs to the bacterial reverse transcriptase family.</text>
</comment>
<keyword evidence="7" id="KW-0051">Antiviral defense</keyword>
<dbReference type="SUPFAM" id="SSF56672">
    <property type="entry name" value="DNA/RNA polymerases"/>
    <property type="match status" value="1"/>
</dbReference>
<evidence type="ECO:0000256" key="8">
    <source>
        <dbReference type="ARBA" id="ARBA00034120"/>
    </source>
</evidence>
<dbReference type="OrthoDB" id="7055795at2"/>
<dbReference type="NCBIfam" id="NF038233">
    <property type="entry name" value="retron_St85_RT"/>
    <property type="match status" value="1"/>
</dbReference>
<name>A0A1U9JYM5_9BURK</name>
<evidence type="ECO:0000313" key="11">
    <source>
        <dbReference type="EMBL" id="AQS50866.1"/>
    </source>
</evidence>
<dbReference type="InterPro" id="IPR043502">
    <property type="entry name" value="DNA/RNA_pol_sf"/>
</dbReference>
<evidence type="ECO:0000313" key="12">
    <source>
        <dbReference type="Proteomes" id="UP000189369"/>
    </source>
</evidence>
<keyword evidence="3" id="KW-0548">Nucleotidyltransferase</keyword>
<dbReference type="GO" id="GO:0051607">
    <property type="term" value="P:defense response to virus"/>
    <property type="evidence" value="ECO:0007669"/>
    <property type="project" value="UniProtKB-KW"/>
</dbReference>